<feature type="region of interest" description="Disordered" evidence="1">
    <location>
        <begin position="65"/>
        <end position="95"/>
    </location>
</feature>
<accession>A0ABP7K4K8</accession>
<proteinExistence type="predicted"/>
<organism evidence="2 3">
    <name type="scientific">Streptomyces lannensis</name>
    <dbReference type="NCBI Taxonomy" id="766498"/>
    <lineage>
        <taxon>Bacteria</taxon>
        <taxon>Bacillati</taxon>
        <taxon>Actinomycetota</taxon>
        <taxon>Actinomycetes</taxon>
        <taxon>Kitasatosporales</taxon>
        <taxon>Streptomycetaceae</taxon>
        <taxon>Streptomyces</taxon>
    </lineage>
</organism>
<protein>
    <submittedName>
        <fullName evidence="2">Uncharacterized protein</fullName>
    </submittedName>
</protein>
<dbReference type="EMBL" id="BAAAZA010000007">
    <property type="protein sequence ID" value="GAA3863511.1"/>
    <property type="molecule type" value="Genomic_DNA"/>
</dbReference>
<evidence type="ECO:0000256" key="1">
    <source>
        <dbReference type="SAM" id="MobiDB-lite"/>
    </source>
</evidence>
<gene>
    <name evidence="2" type="ORF">GCM10022207_29380</name>
</gene>
<name>A0ABP7K4K8_9ACTN</name>
<sequence>MGLLLGTARLPVGASGIGRQPVFKVLDMRRAARVEKHLKQPCRPSVPDAAAVHFGPAPMGGLFLKERGRRGPESPSDPELAVRGLEPALRRSPVQ</sequence>
<reference evidence="3" key="1">
    <citation type="journal article" date="2019" name="Int. J. Syst. Evol. Microbiol.">
        <title>The Global Catalogue of Microorganisms (GCM) 10K type strain sequencing project: providing services to taxonomists for standard genome sequencing and annotation.</title>
        <authorList>
            <consortium name="The Broad Institute Genomics Platform"/>
            <consortium name="The Broad Institute Genome Sequencing Center for Infectious Disease"/>
            <person name="Wu L."/>
            <person name="Ma J."/>
        </authorList>
    </citation>
    <scope>NUCLEOTIDE SEQUENCE [LARGE SCALE GENOMIC DNA]</scope>
    <source>
        <strain evidence="3">JCM 16578</strain>
    </source>
</reference>
<evidence type="ECO:0000313" key="3">
    <source>
        <dbReference type="Proteomes" id="UP001501563"/>
    </source>
</evidence>
<comment type="caution">
    <text evidence="2">The sequence shown here is derived from an EMBL/GenBank/DDBJ whole genome shotgun (WGS) entry which is preliminary data.</text>
</comment>
<keyword evidence="3" id="KW-1185">Reference proteome</keyword>
<dbReference type="Proteomes" id="UP001501563">
    <property type="component" value="Unassembled WGS sequence"/>
</dbReference>
<evidence type="ECO:0000313" key="2">
    <source>
        <dbReference type="EMBL" id="GAA3863511.1"/>
    </source>
</evidence>